<reference evidence="1 2" key="1">
    <citation type="submission" date="2017-05" db="EMBL/GenBank/DDBJ databases">
        <title>Genomic insights into alkan degradation activity of Oleiphilus messinensis.</title>
        <authorList>
            <person name="Kozyavkin S.A."/>
            <person name="Slesarev A.I."/>
            <person name="Golyshin P.N."/>
            <person name="Korzhenkov A."/>
            <person name="Golyshina O.N."/>
            <person name="Toshchakov S.V."/>
        </authorList>
    </citation>
    <scope>NUCLEOTIDE SEQUENCE [LARGE SCALE GENOMIC DNA]</scope>
    <source>
        <strain evidence="1 2">ME102</strain>
    </source>
</reference>
<sequence>MATINADSAPQSTPHVIKHFDKPVIITVVKHFTDHHVSRLIQIKSAMAAGARLSEHEIQFLEDVHTDTQIARTAISNNPEYQTLFAKVIQLYSEIAELAIQNESSPP</sequence>
<dbReference type="RefSeq" id="WP_087463037.1">
    <property type="nucleotide sequence ID" value="NZ_CP021425.1"/>
</dbReference>
<organism evidence="1 2">
    <name type="scientific">Oleiphilus messinensis</name>
    <dbReference type="NCBI Taxonomy" id="141451"/>
    <lineage>
        <taxon>Bacteria</taxon>
        <taxon>Pseudomonadati</taxon>
        <taxon>Pseudomonadota</taxon>
        <taxon>Gammaproteobacteria</taxon>
        <taxon>Oceanospirillales</taxon>
        <taxon>Oleiphilaceae</taxon>
        <taxon>Oleiphilus</taxon>
    </lineage>
</organism>
<keyword evidence="2" id="KW-1185">Reference proteome</keyword>
<dbReference type="EMBL" id="CP021425">
    <property type="protein sequence ID" value="ARU58236.1"/>
    <property type="molecule type" value="Genomic_DNA"/>
</dbReference>
<gene>
    <name evidence="1" type="ORF">OLMES_4220</name>
</gene>
<dbReference type="AlphaFoldDB" id="A0A1Y0IEK7"/>
<accession>A0A1Y0IEK7</accession>
<dbReference type="KEGG" id="ome:OLMES_4220"/>
<proteinExistence type="predicted"/>
<evidence type="ECO:0000313" key="2">
    <source>
        <dbReference type="Proteomes" id="UP000196027"/>
    </source>
</evidence>
<name>A0A1Y0IEK7_9GAMM</name>
<evidence type="ECO:0000313" key="1">
    <source>
        <dbReference type="EMBL" id="ARU58236.1"/>
    </source>
</evidence>
<protein>
    <submittedName>
        <fullName evidence="1">Uncharacterized protein</fullName>
    </submittedName>
</protein>
<dbReference type="Proteomes" id="UP000196027">
    <property type="component" value="Chromosome"/>
</dbReference>